<organism evidence="7 8">
    <name type="scientific">Pseudochrobactrum asaccharolyticum</name>
    <dbReference type="NCBI Taxonomy" id="354351"/>
    <lineage>
        <taxon>Bacteria</taxon>
        <taxon>Pseudomonadati</taxon>
        <taxon>Pseudomonadota</taxon>
        <taxon>Alphaproteobacteria</taxon>
        <taxon>Hyphomicrobiales</taxon>
        <taxon>Brucellaceae</taxon>
        <taxon>Pseudochrobactrum</taxon>
    </lineage>
</organism>
<dbReference type="PANTHER" id="PTHR11019">
    <property type="entry name" value="HTH-TYPE TRANSCRIPTIONAL REGULATOR NIMR"/>
    <property type="match status" value="1"/>
</dbReference>
<dbReference type="Gene3D" id="2.60.120.10">
    <property type="entry name" value="Jelly Rolls"/>
    <property type="match status" value="1"/>
</dbReference>
<reference evidence="7 8" key="1">
    <citation type="submission" date="2018-06" db="EMBL/GenBank/DDBJ databases">
        <title>Genomic Encyclopedia of Type Strains, Phase IV (KMG-IV): sequencing the most valuable type-strain genomes for metagenomic binning, comparative biology and taxonomic classification.</title>
        <authorList>
            <person name="Goeker M."/>
        </authorList>
    </citation>
    <scope>NUCLEOTIDE SEQUENCE [LARGE SCALE GENOMIC DNA]</scope>
    <source>
        <strain evidence="7 8">DSM 25619</strain>
    </source>
</reference>
<proteinExistence type="predicted"/>
<accession>A0A366DM55</accession>
<dbReference type="InterPro" id="IPR009057">
    <property type="entry name" value="Homeodomain-like_sf"/>
</dbReference>
<evidence type="ECO:0000256" key="1">
    <source>
        <dbReference type="ARBA" id="ARBA00022491"/>
    </source>
</evidence>
<comment type="caution">
    <text evidence="7">The sequence shown here is derived from an EMBL/GenBank/DDBJ whole genome shotgun (WGS) entry which is preliminary data.</text>
</comment>
<evidence type="ECO:0000313" key="8">
    <source>
        <dbReference type="Proteomes" id="UP000252893"/>
    </source>
</evidence>
<dbReference type="InterPro" id="IPR020449">
    <property type="entry name" value="Tscrpt_reg_AraC-type_HTH"/>
</dbReference>
<dbReference type="PRINTS" id="PR00032">
    <property type="entry name" value="HTHARAC"/>
</dbReference>
<dbReference type="Gene3D" id="1.10.10.60">
    <property type="entry name" value="Homeodomain-like"/>
    <property type="match status" value="2"/>
</dbReference>
<dbReference type="Pfam" id="PF02311">
    <property type="entry name" value="AraC_binding"/>
    <property type="match status" value="1"/>
</dbReference>
<feature type="domain" description="HTH araC/xylS-type" evidence="6">
    <location>
        <begin position="154"/>
        <end position="251"/>
    </location>
</feature>
<dbReference type="InterPro" id="IPR011051">
    <property type="entry name" value="RmlC_Cupin_sf"/>
</dbReference>
<dbReference type="InterPro" id="IPR018060">
    <property type="entry name" value="HTH_AraC"/>
</dbReference>
<keyword evidence="3" id="KW-0238">DNA-binding</keyword>
<evidence type="ECO:0000256" key="4">
    <source>
        <dbReference type="ARBA" id="ARBA00023159"/>
    </source>
</evidence>
<dbReference type="Pfam" id="PF12833">
    <property type="entry name" value="HTH_18"/>
    <property type="match status" value="1"/>
</dbReference>
<evidence type="ECO:0000313" key="7">
    <source>
        <dbReference type="EMBL" id="RBO91160.1"/>
    </source>
</evidence>
<dbReference type="GO" id="GO:0003700">
    <property type="term" value="F:DNA-binding transcription factor activity"/>
    <property type="evidence" value="ECO:0007669"/>
    <property type="project" value="InterPro"/>
</dbReference>
<keyword evidence="5" id="KW-0804">Transcription</keyword>
<dbReference type="InterPro" id="IPR003313">
    <property type="entry name" value="AraC-bd"/>
</dbReference>
<name>A0A366DM55_9HYPH</name>
<evidence type="ECO:0000256" key="2">
    <source>
        <dbReference type="ARBA" id="ARBA00023015"/>
    </source>
</evidence>
<dbReference type="SUPFAM" id="SSF51182">
    <property type="entry name" value="RmlC-like cupins"/>
    <property type="match status" value="1"/>
</dbReference>
<keyword evidence="1" id="KW-0678">Repressor</keyword>
<keyword evidence="4" id="KW-0010">Activator</keyword>
<evidence type="ECO:0000256" key="5">
    <source>
        <dbReference type="ARBA" id="ARBA00023163"/>
    </source>
</evidence>
<dbReference type="PANTHER" id="PTHR11019:SF159">
    <property type="entry name" value="TRANSCRIPTIONAL REGULATOR-RELATED"/>
    <property type="match status" value="1"/>
</dbReference>
<dbReference type="RefSeq" id="WP_113945839.1">
    <property type="nucleotide sequence ID" value="NZ_JAHREH010000009.1"/>
</dbReference>
<evidence type="ECO:0000259" key="6">
    <source>
        <dbReference type="PROSITE" id="PS01124"/>
    </source>
</evidence>
<dbReference type="SUPFAM" id="SSF46689">
    <property type="entry name" value="Homeodomain-like"/>
    <property type="match status" value="1"/>
</dbReference>
<protein>
    <submittedName>
        <fullName evidence="7">AraC family transcriptional regulator</fullName>
    </submittedName>
</protein>
<dbReference type="SMART" id="SM00342">
    <property type="entry name" value="HTH_ARAC"/>
    <property type="match status" value="1"/>
</dbReference>
<dbReference type="GO" id="GO:0043565">
    <property type="term" value="F:sequence-specific DNA binding"/>
    <property type="evidence" value="ECO:0007669"/>
    <property type="project" value="InterPro"/>
</dbReference>
<dbReference type="InterPro" id="IPR014710">
    <property type="entry name" value="RmlC-like_jellyroll"/>
</dbReference>
<dbReference type="Proteomes" id="UP000252893">
    <property type="component" value="Unassembled WGS sequence"/>
</dbReference>
<dbReference type="OrthoDB" id="9804543at2"/>
<dbReference type="FunFam" id="1.10.10.60:FF:000132">
    <property type="entry name" value="AraC family transcriptional regulator"/>
    <property type="match status" value="1"/>
</dbReference>
<evidence type="ECO:0000256" key="3">
    <source>
        <dbReference type="ARBA" id="ARBA00023125"/>
    </source>
</evidence>
<dbReference type="InterPro" id="IPR018062">
    <property type="entry name" value="HTH_AraC-typ_CS"/>
</dbReference>
<gene>
    <name evidence="7" type="ORF">DFR47_10920</name>
</gene>
<dbReference type="AlphaFoldDB" id="A0A366DM55"/>
<dbReference type="PROSITE" id="PS00041">
    <property type="entry name" value="HTH_ARAC_FAMILY_1"/>
    <property type="match status" value="1"/>
</dbReference>
<sequence>MKHSSDLKNNGCPVIGLSDEYSAGFTDTWHSHERPQLLYAITGVMSVSTTAAQYTVPPQRALLIPAGMGHEVSCRDSVALRTLYFENSAELPDGCILMEISEFLRALIVEVVSFDRSQPASERDMKIAELLITELKAMPAAPYSVSMPSDPRLLRVCKAISEDPSDPRDLDAWASYAAMGRRTFTRMFREQTGMSLTTWKQQIRLMEALSLLDSGHSVTDIAFRLGYESVSAFIAMFRKFFGTSPTRYGRKDTK</sequence>
<dbReference type="EMBL" id="QNRH01000009">
    <property type="protein sequence ID" value="RBO91160.1"/>
    <property type="molecule type" value="Genomic_DNA"/>
</dbReference>
<keyword evidence="2" id="KW-0805">Transcription regulation</keyword>
<dbReference type="CDD" id="cd06124">
    <property type="entry name" value="cupin_NimR-like_N"/>
    <property type="match status" value="1"/>
</dbReference>
<dbReference type="PROSITE" id="PS01124">
    <property type="entry name" value="HTH_ARAC_FAMILY_2"/>
    <property type="match status" value="1"/>
</dbReference>
<keyword evidence="8" id="KW-1185">Reference proteome</keyword>